<evidence type="ECO:0000313" key="4">
    <source>
        <dbReference type="EMBL" id="KAF1850467.1"/>
    </source>
</evidence>
<accession>A0A9P4GSE4</accession>
<dbReference type="InterPro" id="IPR046529">
    <property type="entry name" value="DUF6594"/>
</dbReference>
<dbReference type="PANTHER" id="PTHR34502:SF4">
    <property type="entry name" value="DUF6594 DOMAIN-CONTAINING PROTEIN"/>
    <property type="match status" value="1"/>
</dbReference>
<sequence length="324" mass="36768">MTNFVHRVRARVSSPSERTSRGDIELGNSPKQPATSTSPAAPKYEYLRGYPSLSTFISSNPQSESFIFKRFDKLAARNLLYLQSELACLQEKLEDFDKEDYKPPYDREANACARSWEDFERVKDSNERQKERWDLMLRTRSCLREYQETLLLQSRTAALSTPSKDVLEAFQAEFVGHGSSLIGASKTIYDSNDDLVQLHSTERKDRVSTFLAKYLFRWLHTNAPNQNHADPRITYVYTSRLDLFVELFYAVLSIVLLLGAILSLYFIKNAIWRITTIALFTLVFAACAIFLADGRRLAVFGACAAYAAVLVVFVSSENVSGGRS</sequence>
<dbReference type="AlphaFoldDB" id="A0A9P4GSE4"/>
<dbReference type="GeneID" id="63844979"/>
<name>A0A9P4GSE4_9PLEO</name>
<feature type="domain" description="DUF6594" evidence="3">
    <location>
        <begin position="50"/>
        <end position="311"/>
    </location>
</feature>
<feature type="transmembrane region" description="Helical" evidence="2">
    <location>
        <begin position="247"/>
        <end position="267"/>
    </location>
</feature>
<feature type="transmembrane region" description="Helical" evidence="2">
    <location>
        <begin position="274"/>
        <end position="291"/>
    </location>
</feature>
<evidence type="ECO:0000256" key="2">
    <source>
        <dbReference type="SAM" id="Phobius"/>
    </source>
</evidence>
<feature type="transmembrane region" description="Helical" evidence="2">
    <location>
        <begin position="297"/>
        <end position="315"/>
    </location>
</feature>
<comment type="caution">
    <text evidence="4">The sequence shown here is derived from an EMBL/GenBank/DDBJ whole genome shotgun (WGS) entry which is preliminary data.</text>
</comment>
<evidence type="ECO:0000256" key="1">
    <source>
        <dbReference type="SAM" id="MobiDB-lite"/>
    </source>
</evidence>
<dbReference type="RefSeq" id="XP_040793030.1">
    <property type="nucleotide sequence ID" value="XM_040927726.1"/>
</dbReference>
<keyword evidence="2" id="KW-1133">Transmembrane helix</keyword>
<protein>
    <recommendedName>
        <fullName evidence="3">DUF6594 domain-containing protein</fullName>
    </recommendedName>
</protein>
<dbReference type="EMBL" id="ML976614">
    <property type="protein sequence ID" value="KAF1850467.1"/>
    <property type="molecule type" value="Genomic_DNA"/>
</dbReference>
<dbReference type="Pfam" id="PF20237">
    <property type="entry name" value="DUF6594"/>
    <property type="match status" value="1"/>
</dbReference>
<gene>
    <name evidence="4" type="ORF">K460DRAFT_271456</name>
</gene>
<feature type="compositionally biased region" description="Basic residues" evidence="1">
    <location>
        <begin position="1"/>
        <end position="10"/>
    </location>
</feature>
<keyword evidence="5" id="KW-1185">Reference proteome</keyword>
<evidence type="ECO:0000313" key="5">
    <source>
        <dbReference type="Proteomes" id="UP000800039"/>
    </source>
</evidence>
<dbReference type="OrthoDB" id="3533814at2759"/>
<organism evidence="4 5">
    <name type="scientific">Cucurbitaria berberidis CBS 394.84</name>
    <dbReference type="NCBI Taxonomy" id="1168544"/>
    <lineage>
        <taxon>Eukaryota</taxon>
        <taxon>Fungi</taxon>
        <taxon>Dikarya</taxon>
        <taxon>Ascomycota</taxon>
        <taxon>Pezizomycotina</taxon>
        <taxon>Dothideomycetes</taxon>
        <taxon>Pleosporomycetidae</taxon>
        <taxon>Pleosporales</taxon>
        <taxon>Pleosporineae</taxon>
        <taxon>Cucurbitariaceae</taxon>
        <taxon>Cucurbitaria</taxon>
    </lineage>
</organism>
<keyword evidence="2" id="KW-0472">Membrane</keyword>
<dbReference type="PANTHER" id="PTHR34502">
    <property type="entry name" value="DUF6594 DOMAIN-CONTAINING PROTEIN-RELATED"/>
    <property type="match status" value="1"/>
</dbReference>
<evidence type="ECO:0000259" key="3">
    <source>
        <dbReference type="Pfam" id="PF20237"/>
    </source>
</evidence>
<reference evidence="4" key="1">
    <citation type="submission" date="2020-01" db="EMBL/GenBank/DDBJ databases">
        <authorList>
            <consortium name="DOE Joint Genome Institute"/>
            <person name="Haridas S."/>
            <person name="Albert R."/>
            <person name="Binder M."/>
            <person name="Bloem J."/>
            <person name="Labutti K."/>
            <person name="Salamov A."/>
            <person name="Andreopoulos B."/>
            <person name="Baker S.E."/>
            <person name="Barry K."/>
            <person name="Bills G."/>
            <person name="Bluhm B.H."/>
            <person name="Cannon C."/>
            <person name="Castanera R."/>
            <person name="Culley D.E."/>
            <person name="Daum C."/>
            <person name="Ezra D."/>
            <person name="Gonzalez J.B."/>
            <person name="Henrissat B."/>
            <person name="Kuo A."/>
            <person name="Liang C."/>
            <person name="Lipzen A."/>
            <person name="Lutzoni F."/>
            <person name="Magnuson J."/>
            <person name="Mondo S."/>
            <person name="Nolan M."/>
            <person name="Ohm R."/>
            <person name="Pangilinan J."/>
            <person name="Park H.-J."/>
            <person name="Ramirez L."/>
            <person name="Alfaro M."/>
            <person name="Sun H."/>
            <person name="Tritt A."/>
            <person name="Yoshinaga Y."/>
            <person name="Zwiers L.-H."/>
            <person name="Turgeon B.G."/>
            <person name="Goodwin S.B."/>
            <person name="Spatafora J.W."/>
            <person name="Crous P.W."/>
            <person name="Grigoriev I.V."/>
        </authorList>
    </citation>
    <scope>NUCLEOTIDE SEQUENCE</scope>
    <source>
        <strain evidence="4">CBS 394.84</strain>
    </source>
</reference>
<feature type="compositionally biased region" description="Polar residues" evidence="1">
    <location>
        <begin position="29"/>
        <end position="39"/>
    </location>
</feature>
<proteinExistence type="predicted"/>
<feature type="region of interest" description="Disordered" evidence="1">
    <location>
        <begin position="1"/>
        <end position="42"/>
    </location>
</feature>
<dbReference type="Proteomes" id="UP000800039">
    <property type="component" value="Unassembled WGS sequence"/>
</dbReference>
<keyword evidence="2" id="KW-0812">Transmembrane</keyword>